<comment type="caution">
    <text evidence="2">The sequence shown here is derived from an EMBL/GenBank/DDBJ whole genome shotgun (WGS) entry which is preliminary data.</text>
</comment>
<evidence type="ECO:0000259" key="1">
    <source>
        <dbReference type="PROSITE" id="PS51061"/>
    </source>
</evidence>
<dbReference type="PANTHER" id="PTHR35800">
    <property type="entry name" value="PROTEIN JAG"/>
    <property type="match status" value="1"/>
</dbReference>
<dbReference type="Gene3D" id="3.30.1370.50">
    <property type="entry name" value="R3H-like domain"/>
    <property type="match status" value="1"/>
</dbReference>
<dbReference type="CDD" id="cd02644">
    <property type="entry name" value="R3H_jag"/>
    <property type="match status" value="1"/>
</dbReference>
<accession>A0ABR7ZYH2</accession>
<dbReference type="InterPro" id="IPR001374">
    <property type="entry name" value="R3H_dom"/>
</dbReference>
<keyword evidence="3" id="KW-1185">Reference proteome</keyword>
<dbReference type="InterPro" id="IPR036867">
    <property type="entry name" value="R3H_dom_sf"/>
</dbReference>
<dbReference type="RefSeq" id="WP_190403369.1">
    <property type="nucleotide sequence ID" value="NZ_JACJQB010000017.1"/>
</dbReference>
<feature type="domain" description="R3H" evidence="1">
    <location>
        <begin position="109"/>
        <end position="175"/>
    </location>
</feature>
<reference evidence="2 3" key="1">
    <citation type="journal article" date="2020" name="ISME J.">
        <title>Comparative genomics reveals insights into cyanobacterial evolution and habitat adaptation.</title>
        <authorList>
            <person name="Chen M.Y."/>
            <person name="Teng W.K."/>
            <person name="Zhao L."/>
            <person name="Hu C.X."/>
            <person name="Zhou Y.K."/>
            <person name="Han B.P."/>
            <person name="Song L.R."/>
            <person name="Shu W.S."/>
        </authorList>
    </citation>
    <scope>NUCLEOTIDE SEQUENCE [LARGE SCALE GENOMIC DNA]</scope>
    <source>
        <strain evidence="2 3">FACHB-723</strain>
    </source>
</reference>
<dbReference type="Pfam" id="PF01424">
    <property type="entry name" value="R3H"/>
    <property type="match status" value="1"/>
</dbReference>
<protein>
    <submittedName>
        <fullName evidence="2">RNA-binding protein</fullName>
    </submittedName>
</protein>
<dbReference type="Proteomes" id="UP000642094">
    <property type="component" value="Unassembled WGS sequence"/>
</dbReference>
<organism evidence="2 3">
    <name type="scientific">Pseudanabaena mucicola FACHB-723</name>
    <dbReference type="NCBI Taxonomy" id="2692860"/>
    <lineage>
        <taxon>Bacteria</taxon>
        <taxon>Bacillati</taxon>
        <taxon>Cyanobacteriota</taxon>
        <taxon>Cyanophyceae</taxon>
        <taxon>Pseudanabaenales</taxon>
        <taxon>Pseudanabaenaceae</taxon>
        <taxon>Pseudanabaena</taxon>
    </lineage>
</organism>
<sequence>MDNASTSANWLQELLGLMGYETSVDARIVEALTPKPDPNSQNYWLEINTHTLQDAQIQSLIGKDGAVIDSLQYLASVLLNYPLTTDSESSLDRNLNRNFYTVELDGYQTKRIANLQALADNAVQQVRETGAEFAIKQLSAADRRYIHQLLEEFADISTQSQGKEPNRHLVVKLVQS</sequence>
<dbReference type="SUPFAM" id="SSF82708">
    <property type="entry name" value="R3H domain"/>
    <property type="match status" value="1"/>
</dbReference>
<evidence type="ECO:0000313" key="2">
    <source>
        <dbReference type="EMBL" id="MBD2188520.1"/>
    </source>
</evidence>
<dbReference type="InterPro" id="IPR039247">
    <property type="entry name" value="KhpB"/>
</dbReference>
<dbReference type="InterPro" id="IPR034079">
    <property type="entry name" value="R3H_KhpB"/>
</dbReference>
<dbReference type="Gene3D" id="3.30.300.20">
    <property type="match status" value="1"/>
</dbReference>
<dbReference type="PANTHER" id="PTHR35800:SF1">
    <property type="entry name" value="RNA-BINDING PROTEIN KHPB"/>
    <property type="match status" value="1"/>
</dbReference>
<dbReference type="EMBL" id="JACJQB010000017">
    <property type="protein sequence ID" value="MBD2188520.1"/>
    <property type="molecule type" value="Genomic_DNA"/>
</dbReference>
<dbReference type="SMART" id="SM00393">
    <property type="entry name" value="R3H"/>
    <property type="match status" value="1"/>
</dbReference>
<proteinExistence type="predicted"/>
<evidence type="ECO:0000313" key="3">
    <source>
        <dbReference type="Proteomes" id="UP000642094"/>
    </source>
</evidence>
<dbReference type="InterPro" id="IPR015946">
    <property type="entry name" value="KH_dom-like_a/b"/>
</dbReference>
<dbReference type="PROSITE" id="PS51061">
    <property type="entry name" value="R3H"/>
    <property type="match status" value="1"/>
</dbReference>
<name>A0ABR7ZYH2_9CYAN</name>
<gene>
    <name evidence="2" type="ORF">H6F41_10220</name>
</gene>